<proteinExistence type="predicted"/>
<sequence>MIFLYKCIPKHVEKSLTQKIQISLASCSKNHTKSGTHLNREKTRLEDVIMLNLMELKVKGLVTSCCRIPDSCCCCHRRSLKQSNMSQNRAGWGEMEKQDDFSLS</sequence>
<dbReference type="Proteomes" id="UP001444071">
    <property type="component" value="Unassembled WGS sequence"/>
</dbReference>
<keyword evidence="3" id="KW-1185">Reference proteome</keyword>
<evidence type="ECO:0000313" key="3">
    <source>
        <dbReference type="Proteomes" id="UP001444071"/>
    </source>
</evidence>
<protein>
    <submittedName>
        <fullName evidence="2">Uncharacterized protein</fullName>
    </submittedName>
</protein>
<name>A0ABV0WAI0_9TELE</name>
<comment type="caution">
    <text evidence="2">The sequence shown here is derived from an EMBL/GenBank/DDBJ whole genome shotgun (WGS) entry which is preliminary data.</text>
</comment>
<gene>
    <name evidence="2" type="ORF">XENORESO_007928</name>
</gene>
<dbReference type="EMBL" id="JAHRIM010032569">
    <property type="protein sequence ID" value="MEQ2265492.1"/>
    <property type="molecule type" value="Genomic_DNA"/>
</dbReference>
<organism evidence="2 3">
    <name type="scientific">Xenotaenia resolanae</name>
    <dbReference type="NCBI Taxonomy" id="208358"/>
    <lineage>
        <taxon>Eukaryota</taxon>
        <taxon>Metazoa</taxon>
        <taxon>Chordata</taxon>
        <taxon>Craniata</taxon>
        <taxon>Vertebrata</taxon>
        <taxon>Euteleostomi</taxon>
        <taxon>Actinopterygii</taxon>
        <taxon>Neopterygii</taxon>
        <taxon>Teleostei</taxon>
        <taxon>Neoteleostei</taxon>
        <taxon>Acanthomorphata</taxon>
        <taxon>Ovalentaria</taxon>
        <taxon>Atherinomorphae</taxon>
        <taxon>Cyprinodontiformes</taxon>
        <taxon>Goodeidae</taxon>
        <taxon>Xenotaenia</taxon>
    </lineage>
</organism>
<feature type="compositionally biased region" description="Basic and acidic residues" evidence="1">
    <location>
        <begin position="94"/>
        <end position="104"/>
    </location>
</feature>
<reference evidence="2 3" key="1">
    <citation type="submission" date="2021-06" db="EMBL/GenBank/DDBJ databases">
        <authorList>
            <person name="Palmer J.M."/>
        </authorList>
    </citation>
    <scope>NUCLEOTIDE SEQUENCE [LARGE SCALE GENOMIC DNA]</scope>
    <source>
        <strain evidence="2 3">XR_2019</strain>
        <tissue evidence="2">Muscle</tissue>
    </source>
</reference>
<evidence type="ECO:0000256" key="1">
    <source>
        <dbReference type="SAM" id="MobiDB-lite"/>
    </source>
</evidence>
<feature type="region of interest" description="Disordered" evidence="1">
    <location>
        <begin position="83"/>
        <end position="104"/>
    </location>
</feature>
<evidence type="ECO:0000313" key="2">
    <source>
        <dbReference type="EMBL" id="MEQ2265492.1"/>
    </source>
</evidence>
<accession>A0ABV0WAI0</accession>